<keyword evidence="8 13" id="KW-0406">Ion transport</keyword>
<evidence type="ECO:0000256" key="11">
    <source>
        <dbReference type="ARBA" id="ARBA00023201"/>
    </source>
</evidence>
<dbReference type="InterPro" id="IPR001873">
    <property type="entry name" value="ENaC"/>
</dbReference>
<evidence type="ECO:0000256" key="4">
    <source>
        <dbReference type="ARBA" id="ARBA00022461"/>
    </source>
</evidence>
<feature type="transmembrane region" description="Helical" evidence="14">
    <location>
        <begin position="816"/>
        <end position="842"/>
    </location>
</feature>
<dbReference type="Pfam" id="PF00858">
    <property type="entry name" value="ASC"/>
    <property type="match status" value="2"/>
</dbReference>
<evidence type="ECO:0000313" key="15">
    <source>
        <dbReference type="EMBL" id="KAK6728325.1"/>
    </source>
</evidence>
<keyword evidence="6 14" id="KW-1133">Transmembrane helix</keyword>
<comment type="subcellular location">
    <subcellularLocation>
        <location evidence="1">Membrane</location>
        <topology evidence="1">Multi-pass membrane protein</topology>
    </subcellularLocation>
</comment>
<keyword evidence="3 13" id="KW-0813">Transport</keyword>
<dbReference type="PANTHER" id="PTHR11690:SF282">
    <property type="entry name" value="DEGENERIN-LIKE PROTEIN ASIC-1"/>
    <property type="match status" value="1"/>
</dbReference>
<dbReference type="PROSITE" id="PS01206">
    <property type="entry name" value="ASC"/>
    <property type="match status" value="1"/>
</dbReference>
<keyword evidence="9 14" id="KW-0472">Membrane</keyword>
<dbReference type="EMBL" id="JAVFWL010000001">
    <property type="protein sequence ID" value="KAK6728325.1"/>
    <property type="molecule type" value="Genomic_DNA"/>
</dbReference>
<dbReference type="Gene3D" id="1.10.287.770">
    <property type="entry name" value="YojJ-like"/>
    <property type="match status" value="1"/>
</dbReference>
<proteinExistence type="inferred from homology"/>
<keyword evidence="12 13" id="KW-0407">Ion channel</keyword>
<evidence type="ECO:0000256" key="12">
    <source>
        <dbReference type="ARBA" id="ARBA00023303"/>
    </source>
</evidence>
<evidence type="ECO:0000256" key="5">
    <source>
        <dbReference type="ARBA" id="ARBA00022692"/>
    </source>
</evidence>
<dbReference type="InterPro" id="IPR020903">
    <property type="entry name" value="ENaC_CS"/>
</dbReference>
<evidence type="ECO:0000256" key="14">
    <source>
        <dbReference type="SAM" id="Phobius"/>
    </source>
</evidence>
<dbReference type="Gene3D" id="2.60.470.10">
    <property type="entry name" value="Acid-sensing ion channels like domains"/>
    <property type="match status" value="1"/>
</dbReference>
<keyword evidence="5 13" id="KW-0812">Transmembrane</keyword>
<evidence type="ECO:0000256" key="7">
    <source>
        <dbReference type="ARBA" id="ARBA00023053"/>
    </source>
</evidence>
<comment type="similarity">
    <text evidence="2 13">Belongs to the amiloride-sensitive sodium channel (TC 1.A.6) family.</text>
</comment>
<keyword evidence="4 13" id="KW-0894">Sodium channel</keyword>
<dbReference type="PRINTS" id="PR01078">
    <property type="entry name" value="AMINACHANNEL"/>
</dbReference>
<dbReference type="PANTHER" id="PTHR11690">
    <property type="entry name" value="AMILORIDE-SENSITIVE SODIUM CHANNEL-RELATED"/>
    <property type="match status" value="1"/>
</dbReference>
<gene>
    <name evidence="15" type="primary">Necator_chrI.g1892</name>
    <name evidence="15" type="ORF">RB195_005766</name>
</gene>
<accession>A0ABR1BSU9</accession>
<evidence type="ECO:0000256" key="10">
    <source>
        <dbReference type="ARBA" id="ARBA00023180"/>
    </source>
</evidence>
<keyword evidence="11 13" id="KW-0739">Sodium transport</keyword>
<evidence type="ECO:0008006" key="17">
    <source>
        <dbReference type="Google" id="ProtNLM"/>
    </source>
</evidence>
<evidence type="ECO:0000256" key="1">
    <source>
        <dbReference type="ARBA" id="ARBA00004141"/>
    </source>
</evidence>
<evidence type="ECO:0000256" key="6">
    <source>
        <dbReference type="ARBA" id="ARBA00022989"/>
    </source>
</evidence>
<keyword evidence="16" id="KW-1185">Reference proteome</keyword>
<keyword evidence="10" id="KW-0325">Glycoprotein</keyword>
<keyword evidence="7" id="KW-0915">Sodium</keyword>
<evidence type="ECO:0000256" key="8">
    <source>
        <dbReference type="ARBA" id="ARBA00023065"/>
    </source>
</evidence>
<evidence type="ECO:0000256" key="3">
    <source>
        <dbReference type="ARBA" id="ARBA00022448"/>
    </source>
</evidence>
<feature type="transmembrane region" description="Helical" evidence="14">
    <location>
        <begin position="76"/>
        <end position="97"/>
    </location>
</feature>
<organism evidence="15 16">
    <name type="scientific">Necator americanus</name>
    <name type="common">Human hookworm</name>
    <dbReference type="NCBI Taxonomy" id="51031"/>
    <lineage>
        <taxon>Eukaryota</taxon>
        <taxon>Metazoa</taxon>
        <taxon>Ecdysozoa</taxon>
        <taxon>Nematoda</taxon>
        <taxon>Chromadorea</taxon>
        <taxon>Rhabditida</taxon>
        <taxon>Rhabditina</taxon>
        <taxon>Rhabditomorpha</taxon>
        <taxon>Strongyloidea</taxon>
        <taxon>Ancylostomatidae</taxon>
        <taxon>Bunostominae</taxon>
        <taxon>Necator</taxon>
    </lineage>
</organism>
<dbReference type="Proteomes" id="UP001303046">
    <property type="component" value="Unassembled WGS sequence"/>
</dbReference>
<evidence type="ECO:0000256" key="9">
    <source>
        <dbReference type="ARBA" id="ARBA00023136"/>
    </source>
</evidence>
<evidence type="ECO:0000313" key="16">
    <source>
        <dbReference type="Proteomes" id="UP001303046"/>
    </source>
</evidence>
<evidence type="ECO:0000256" key="2">
    <source>
        <dbReference type="ARBA" id="ARBA00007193"/>
    </source>
</evidence>
<name>A0ABR1BSU9_NECAM</name>
<evidence type="ECO:0000256" key="13">
    <source>
        <dbReference type="RuleBase" id="RU000679"/>
    </source>
</evidence>
<sequence>MSSFFDGSTYKYTNPSIFLQYLPLVNTYSFRFKLCIDEEIMKRIRRILSEDFVDFAEHTSAHGIPRAYVSEGLRRSLWLLLFLCCLCAFGYQAYLIVLRFLRNDIIVGVEIKFEEIRFPAVTLCNMNPYKNSLARQTSSIKNALESFEIAIDRTSGFDLKEKGAREKRSTDLLLLRPAHVYCRKNQDHYSVDPEGDEQCICLSFRNEEFYWNCAPEKDYHIQLCPNKSESSTPSLCYCQNQYCIEVENQVKITGRWPLSVSLKDCGNSTKCLCVLPHNADTSMASSTYCASLSKWQYTFCNGCDWWGRCTRSFGLTGEEECVCDEESHALCFAIESAAKHYGNQKGAGNKKHIRVRRDKIRIYEKILSQYEGILAVYSMCGCTSKHGCVAIKEKQVTNTSAACLCFYNKKNDQLWPCYEQSQWQERKCSRCSSFGDCHFADDTSDAIYDCFCALPIRMCVRIDPPDGNVTDLSERIVKFWDILPSTTMSPMLKKKVDREKAYGYTGVKDPIALKAKAMENIIFAVDQLTEVEKWAISYNKSEFIIKCSFNGKECNVNEDFEAYLDPSFGACFTYTGSRHMNKTNERAGPAYGLRLETFVNISEYLPTTEAAGVRLTVHSLLEQPFPDTLGYSAPTGFVSSFGIRLKSMTRLPAPYGDCIREGKDDDFIFVDKQYNTEGCQRSCIQRHLATRCGCGDPRYPPFRATRNCPVDDPAKRECLKREISYAMRHSKQIGCRCSQPCSQDVYSVSYSASRWPAVPGDQSGCPNGMAPHHCLMYKREQGAMIEVYFEQLNYESLLESEAYGWPNLLSDFGGQLGLWMGVSVITIMEVCILIFDVILTIFGVTTGRKRTYSAKKTMSTFRYSMTKH</sequence>
<comment type="caution">
    <text evidence="15">The sequence shown here is derived from an EMBL/GenBank/DDBJ whole genome shotgun (WGS) entry which is preliminary data.</text>
</comment>
<protein>
    <recommendedName>
        <fullName evidence="17">Amiloride-sensitive sodium channel</fullName>
    </recommendedName>
</protein>
<reference evidence="15 16" key="1">
    <citation type="submission" date="2023-08" db="EMBL/GenBank/DDBJ databases">
        <title>A Necator americanus chromosomal reference genome.</title>
        <authorList>
            <person name="Ilik V."/>
            <person name="Petrzelkova K.J."/>
            <person name="Pardy F."/>
            <person name="Fuh T."/>
            <person name="Niatou-Singa F.S."/>
            <person name="Gouil Q."/>
            <person name="Baker L."/>
            <person name="Ritchie M.E."/>
            <person name="Jex A.R."/>
            <person name="Gazzola D."/>
            <person name="Li H."/>
            <person name="Toshio Fujiwara R."/>
            <person name="Zhan B."/>
            <person name="Aroian R.V."/>
            <person name="Pafco B."/>
            <person name="Schwarz E.M."/>
        </authorList>
    </citation>
    <scope>NUCLEOTIDE SEQUENCE [LARGE SCALE GENOMIC DNA]</scope>
    <source>
        <strain evidence="15 16">Aroian</strain>
        <tissue evidence="15">Whole animal</tissue>
    </source>
</reference>